<name>A0A2Z5FUF6_9BACT</name>
<dbReference type="EMBL" id="CP030840">
    <property type="protein sequence ID" value="AXC10124.1"/>
    <property type="molecule type" value="Genomic_DNA"/>
</dbReference>
<accession>A0A2Z5FUF6</accession>
<dbReference type="KEGG" id="abas:ACPOL_0763"/>
<keyword evidence="2" id="KW-1185">Reference proteome</keyword>
<protein>
    <submittedName>
        <fullName evidence="1">Uncharacterized protein</fullName>
    </submittedName>
</protein>
<evidence type="ECO:0000313" key="2">
    <source>
        <dbReference type="Proteomes" id="UP000253606"/>
    </source>
</evidence>
<sequence>MFERQNDQEQEIAFAQPGSYLAIWWTWRAGDKIQLSLPMRLNEESLPGDPNPVATLYGLLMLATTMGIAM</sequence>
<dbReference type="RefSeq" id="WP_114205825.1">
    <property type="nucleotide sequence ID" value="NZ_CP030840.1"/>
</dbReference>
<dbReference type="AlphaFoldDB" id="A0A2Z5FUF6"/>
<organism evidence="1 2">
    <name type="scientific">Acidisarcina polymorpha</name>
    <dbReference type="NCBI Taxonomy" id="2211140"/>
    <lineage>
        <taxon>Bacteria</taxon>
        <taxon>Pseudomonadati</taxon>
        <taxon>Acidobacteriota</taxon>
        <taxon>Terriglobia</taxon>
        <taxon>Terriglobales</taxon>
        <taxon>Acidobacteriaceae</taxon>
        <taxon>Acidisarcina</taxon>
    </lineage>
</organism>
<evidence type="ECO:0000313" key="1">
    <source>
        <dbReference type="EMBL" id="AXC10124.1"/>
    </source>
</evidence>
<proteinExistence type="predicted"/>
<dbReference type="OrthoDB" id="9757939at2"/>
<dbReference type="Proteomes" id="UP000253606">
    <property type="component" value="Chromosome"/>
</dbReference>
<reference evidence="1 2" key="1">
    <citation type="journal article" date="2018" name="Front. Microbiol.">
        <title>Hydrolytic Capabilities as a Key to Environmental Success: Chitinolytic and Cellulolytic Acidobacteria From Acidic Sub-arctic Soils and Boreal Peatlands.</title>
        <authorList>
            <person name="Belova S.E."/>
            <person name="Ravin N.V."/>
            <person name="Pankratov T.A."/>
            <person name="Rakitin A.L."/>
            <person name="Ivanova A.A."/>
            <person name="Beletsky A.V."/>
            <person name="Mardanov A.V."/>
            <person name="Sinninghe Damste J.S."/>
            <person name="Dedysh S.N."/>
        </authorList>
    </citation>
    <scope>NUCLEOTIDE SEQUENCE [LARGE SCALE GENOMIC DNA]</scope>
    <source>
        <strain evidence="1 2">SBC82</strain>
    </source>
</reference>
<gene>
    <name evidence="1" type="ORF">ACPOL_0763</name>
</gene>